<gene>
    <name evidence="1" type="ORF">CCR75_003392</name>
</gene>
<dbReference type="Proteomes" id="UP000294530">
    <property type="component" value="Unassembled WGS sequence"/>
</dbReference>
<accession>A0A976NY66</accession>
<dbReference type="AlphaFoldDB" id="A0A976NY66"/>
<organism evidence="1 2">
    <name type="scientific">Bremia lactucae</name>
    <name type="common">Lettuce downy mildew</name>
    <dbReference type="NCBI Taxonomy" id="4779"/>
    <lineage>
        <taxon>Eukaryota</taxon>
        <taxon>Sar</taxon>
        <taxon>Stramenopiles</taxon>
        <taxon>Oomycota</taxon>
        <taxon>Peronosporomycetes</taxon>
        <taxon>Peronosporales</taxon>
        <taxon>Peronosporaceae</taxon>
        <taxon>Bremia</taxon>
    </lineage>
</organism>
<dbReference type="EMBL" id="SHOA02000012">
    <property type="protein sequence ID" value="TDH72191.1"/>
    <property type="molecule type" value="Genomic_DNA"/>
</dbReference>
<dbReference type="GeneID" id="94347159"/>
<evidence type="ECO:0000313" key="2">
    <source>
        <dbReference type="Proteomes" id="UP000294530"/>
    </source>
</evidence>
<dbReference type="KEGG" id="blac:94347159"/>
<dbReference type="RefSeq" id="XP_067821690.1">
    <property type="nucleotide sequence ID" value="XM_067961488.1"/>
</dbReference>
<comment type="caution">
    <text evidence="1">The sequence shown here is derived from an EMBL/GenBank/DDBJ whole genome shotgun (WGS) entry which is preliminary data.</text>
</comment>
<protein>
    <submittedName>
        <fullName evidence="1">Uncharacterized protein</fullName>
    </submittedName>
</protein>
<keyword evidence="2" id="KW-1185">Reference proteome</keyword>
<proteinExistence type="predicted"/>
<sequence length="109" mass="12049">MQDIGIDIDEFFDQWTGDGSIIETDEDDISQVEPNLHIDVNNNEIDGALCHTIDDALKAGFASSKAKVLRELVAEYRDVWCIRIGAGPPADVESLRVFVRADAQPYRAG</sequence>
<evidence type="ECO:0000313" key="1">
    <source>
        <dbReference type="EMBL" id="TDH72191.1"/>
    </source>
</evidence>
<dbReference type="OrthoDB" id="168220at2759"/>
<reference evidence="1 2" key="1">
    <citation type="journal article" date="2021" name="Genome Biol.">
        <title>AFLAP: assembly-free linkage analysis pipeline using k-mers from genome sequencing data.</title>
        <authorList>
            <person name="Fletcher K."/>
            <person name="Zhang L."/>
            <person name="Gil J."/>
            <person name="Han R."/>
            <person name="Cavanaugh K."/>
            <person name="Michelmore R."/>
        </authorList>
    </citation>
    <scope>NUCLEOTIDE SEQUENCE [LARGE SCALE GENOMIC DNA]</scope>
    <source>
        <strain evidence="1 2">SF5</strain>
    </source>
</reference>
<name>A0A976NY66_BRELC</name>